<evidence type="ECO:0000313" key="9">
    <source>
        <dbReference type="EMBL" id="VDP41959.1"/>
    </source>
</evidence>
<dbReference type="GO" id="GO:0005634">
    <property type="term" value="C:nucleus"/>
    <property type="evidence" value="ECO:0007669"/>
    <property type="project" value="TreeGrafter"/>
</dbReference>
<evidence type="ECO:0000256" key="7">
    <source>
        <dbReference type="ARBA" id="ARBA00036525"/>
    </source>
</evidence>
<evidence type="ECO:0000256" key="1">
    <source>
        <dbReference type="ARBA" id="ARBA00007374"/>
    </source>
</evidence>
<dbReference type="Pfam" id="PF03770">
    <property type="entry name" value="IPK"/>
    <property type="match status" value="1"/>
</dbReference>
<evidence type="ECO:0000313" key="11">
    <source>
        <dbReference type="WBParaSite" id="HPBE_0002394801-mRNA-1"/>
    </source>
</evidence>
<dbReference type="PANTHER" id="PTHR12400">
    <property type="entry name" value="INOSITOL POLYPHOSPHATE KINASE"/>
    <property type="match status" value="1"/>
</dbReference>
<comment type="similarity">
    <text evidence="1 8">Belongs to the inositol phosphokinase (IPK) family.</text>
</comment>
<dbReference type="GO" id="GO:0032958">
    <property type="term" value="P:inositol phosphate biosynthetic process"/>
    <property type="evidence" value="ECO:0007669"/>
    <property type="project" value="InterPro"/>
</dbReference>
<dbReference type="InterPro" id="IPR038286">
    <property type="entry name" value="IPK_sf"/>
</dbReference>
<dbReference type="AlphaFoldDB" id="A0A183GMM8"/>
<evidence type="ECO:0000313" key="10">
    <source>
        <dbReference type="Proteomes" id="UP000050761"/>
    </source>
</evidence>
<accession>A0A3P8H5F8</accession>
<dbReference type="Gene3D" id="3.30.470.160">
    <property type="entry name" value="Inositol polyphosphate kinase"/>
    <property type="match status" value="1"/>
</dbReference>
<dbReference type="GO" id="GO:0008440">
    <property type="term" value="F:inositol-1,4,5-trisphosphate 3-kinase activity"/>
    <property type="evidence" value="ECO:0007669"/>
    <property type="project" value="TreeGrafter"/>
</dbReference>
<reference evidence="11" key="2">
    <citation type="submission" date="2019-09" db="UniProtKB">
        <authorList>
            <consortium name="WormBaseParasite"/>
        </authorList>
    </citation>
    <scope>IDENTIFICATION</scope>
</reference>
<keyword evidence="3" id="KW-0547">Nucleotide-binding</keyword>
<dbReference type="EMBL" id="UZAH01035658">
    <property type="protein sequence ID" value="VDP41959.1"/>
    <property type="molecule type" value="Genomic_DNA"/>
</dbReference>
<dbReference type="GO" id="GO:0005524">
    <property type="term" value="F:ATP binding"/>
    <property type="evidence" value="ECO:0007669"/>
    <property type="project" value="UniProtKB-KW"/>
</dbReference>
<dbReference type="WBParaSite" id="HPBE_0002394801-mRNA-1">
    <property type="protein sequence ID" value="HPBE_0002394801-mRNA-1"/>
    <property type="gene ID" value="HPBE_0002394801"/>
</dbReference>
<dbReference type="Proteomes" id="UP000050761">
    <property type="component" value="Unassembled WGS sequence"/>
</dbReference>
<evidence type="ECO:0000256" key="8">
    <source>
        <dbReference type="RuleBase" id="RU363090"/>
    </source>
</evidence>
<dbReference type="EC" id="2.7.-.-" evidence="8"/>
<proteinExistence type="inferred from homology"/>
<dbReference type="GO" id="GO:0051765">
    <property type="term" value="F:inositol tetrakisphosphate kinase activity"/>
    <property type="evidence" value="ECO:0007669"/>
    <property type="project" value="TreeGrafter"/>
</dbReference>
<dbReference type="GO" id="GO:0005737">
    <property type="term" value="C:cytoplasm"/>
    <property type="evidence" value="ECO:0007669"/>
    <property type="project" value="TreeGrafter"/>
</dbReference>
<evidence type="ECO:0000256" key="6">
    <source>
        <dbReference type="ARBA" id="ARBA00036164"/>
    </source>
</evidence>
<keyword evidence="5" id="KW-0067">ATP-binding</keyword>
<evidence type="ECO:0000256" key="4">
    <source>
        <dbReference type="ARBA" id="ARBA00022777"/>
    </source>
</evidence>
<evidence type="ECO:0000256" key="5">
    <source>
        <dbReference type="ARBA" id="ARBA00022840"/>
    </source>
</evidence>
<keyword evidence="4 8" id="KW-0418">Kinase</keyword>
<evidence type="ECO:0000256" key="3">
    <source>
        <dbReference type="ARBA" id="ARBA00022741"/>
    </source>
</evidence>
<accession>A0A183GMM8</accession>
<dbReference type="SUPFAM" id="SSF56104">
    <property type="entry name" value="SAICAR synthase-like"/>
    <property type="match status" value="1"/>
</dbReference>
<keyword evidence="2 8" id="KW-0808">Transferase</keyword>
<gene>
    <name evidence="9" type="ORF">HPBE_LOCUS23947</name>
</gene>
<keyword evidence="10" id="KW-1185">Reference proteome</keyword>
<organism evidence="10 11">
    <name type="scientific">Heligmosomoides polygyrus</name>
    <name type="common">Parasitic roundworm</name>
    <dbReference type="NCBI Taxonomy" id="6339"/>
    <lineage>
        <taxon>Eukaryota</taxon>
        <taxon>Metazoa</taxon>
        <taxon>Ecdysozoa</taxon>
        <taxon>Nematoda</taxon>
        <taxon>Chromadorea</taxon>
        <taxon>Rhabditida</taxon>
        <taxon>Rhabditina</taxon>
        <taxon>Rhabditomorpha</taxon>
        <taxon>Strongyloidea</taxon>
        <taxon>Heligmosomidae</taxon>
        <taxon>Heligmosomoides</taxon>
    </lineage>
</organism>
<name>A0A183GMM8_HELPZ</name>
<reference evidence="9 10" key="1">
    <citation type="submission" date="2018-11" db="EMBL/GenBank/DDBJ databases">
        <authorList>
            <consortium name="Pathogen Informatics"/>
        </authorList>
    </citation>
    <scope>NUCLEOTIDE SEQUENCE [LARGE SCALE GENOMIC DNA]</scope>
</reference>
<sequence>MEVPQQQLPAAYEWFAEQIAGHHPSVIKNGKREIGLLKRRGSDKILKPKQDGFRGECEVNVYKLLARALRHSTSGDVDGGDHDFLILDDVTASYSRPAILDIKMGRITFDPVAPAAKREKEERKYPPQAILGFRLLGYRMHYKDGRIVVKDKEWGKSFDEKNIAEGLSEFFSGRGPDASLMADTLSKLDEIRQWFAVQKSFHFYASSLLFAYENDPSKPASVQLVMIDFSHVFPAGNQLDTNYIHGLDFLHATVTGVLEKFKSKPDSRTITSQPLSTFLP</sequence>
<comment type="catalytic activity">
    <reaction evidence="7">
        <text>1D-myo-inositol 1,3,4,6-tetrakisphosphate + ATP = 1D-myo-inositol 1,3,4,5,6-pentakisphosphate + ADP + H(+)</text>
        <dbReference type="Rhea" id="RHEA:12717"/>
        <dbReference type="ChEBI" id="CHEBI:15378"/>
        <dbReference type="ChEBI" id="CHEBI:30616"/>
        <dbReference type="ChEBI" id="CHEBI:57660"/>
        <dbReference type="ChEBI" id="CHEBI:57733"/>
        <dbReference type="ChEBI" id="CHEBI:456216"/>
        <dbReference type="EC" id="2.7.1.140"/>
    </reaction>
</comment>
<dbReference type="PANTHER" id="PTHR12400:SF51">
    <property type="entry name" value="INOSITOL POLYPHOSPHATE MULTIKINASE"/>
    <property type="match status" value="1"/>
</dbReference>
<dbReference type="OrthoDB" id="338650at2759"/>
<comment type="catalytic activity">
    <reaction evidence="6">
        <text>1D-myo-inositol 1,4,5-trisphosphate + 2 ATP = 1D-myo-inositol 1,3,4,5,6-pentakisphosphate + 2 ADP + 2 H(+)</text>
        <dbReference type="Rhea" id="RHEA:32359"/>
        <dbReference type="ChEBI" id="CHEBI:15378"/>
        <dbReference type="ChEBI" id="CHEBI:30616"/>
        <dbReference type="ChEBI" id="CHEBI:57733"/>
        <dbReference type="ChEBI" id="CHEBI:203600"/>
        <dbReference type="ChEBI" id="CHEBI:456216"/>
        <dbReference type="EC" id="2.7.1.151"/>
    </reaction>
</comment>
<evidence type="ECO:0000256" key="2">
    <source>
        <dbReference type="ARBA" id="ARBA00022679"/>
    </source>
</evidence>
<dbReference type="InterPro" id="IPR005522">
    <property type="entry name" value="IPK"/>
</dbReference>
<protein>
    <recommendedName>
        <fullName evidence="8">Kinase</fullName>
        <ecNumber evidence="8">2.7.-.-</ecNumber>
    </recommendedName>
</protein>